<name>A0A8J4Y2L1_CHIOP</name>
<sequence length="197" mass="21068">MSSHIGPVYFALAVEWTRDSAQALWIVAPSYLPVAATISKGWRLLTPVSVKARRDHRGLGRTPAPCLNSLGGEGPGVEEEVDVVAALAGLMTQTMTDSSSTISSPLASVDGYDLQLVKKSNNLPPHVFLRMVGILALVQKRGPPLQPQLPSAAPSSSLPCGVEKSSLKRLHGWKFCSCDSQEHYGQEATTSVAFSWS</sequence>
<accession>A0A8J4Y2L1</accession>
<evidence type="ECO:0000313" key="2">
    <source>
        <dbReference type="Proteomes" id="UP000770661"/>
    </source>
</evidence>
<dbReference type="Proteomes" id="UP000770661">
    <property type="component" value="Unassembled WGS sequence"/>
</dbReference>
<organism evidence="1 2">
    <name type="scientific">Chionoecetes opilio</name>
    <name type="common">Atlantic snow crab</name>
    <name type="synonym">Cancer opilio</name>
    <dbReference type="NCBI Taxonomy" id="41210"/>
    <lineage>
        <taxon>Eukaryota</taxon>
        <taxon>Metazoa</taxon>
        <taxon>Ecdysozoa</taxon>
        <taxon>Arthropoda</taxon>
        <taxon>Crustacea</taxon>
        <taxon>Multicrustacea</taxon>
        <taxon>Malacostraca</taxon>
        <taxon>Eumalacostraca</taxon>
        <taxon>Eucarida</taxon>
        <taxon>Decapoda</taxon>
        <taxon>Pleocyemata</taxon>
        <taxon>Brachyura</taxon>
        <taxon>Eubrachyura</taxon>
        <taxon>Majoidea</taxon>
        <taxon>Majidae</taxon>
        <taxon>Chionoecetes</taxon>
    </lineage>
</organism>
<dbReference type="EMBL" id="JACEEZ010019040">
    <property type="protein sequence ID" value="KAG0716204.1"/>
    <property type="molecule type" value="Genomic_DNA"/>
</dbReference>
<keyword evidence="2" id="KW-1185">Reference proteome</keyword>
<dbReference type="AlphaFoldDB" id="A0A8J4Y2L1"/>
<reference evidence="1" key="1">
    <citation type="submission" date="2020-07" db="EMBL/GenBank/DDBJ databases">
        <title>The High-quality genome of the commercially important snow crab, Chionoecetes opilio.</title>
        <authorList>
            <person name="Jeong J.-H."/>
            <person name="Ryu S."/>
        </authorList>
    </citation>
    <scope>NUCLEOTIDE SEQUENCE</scope>
    <source>
        <strain evidence="1">MADBK_172401_WGS</strain>
        <tissue evidence="1">Digestive gland</tissue>
    </source>
</reference>
<evidence type="ECO:0000313" key="1">
    <source>
        <dbReference type="EMBL" id="KAG0716204.1"/>
    </source>
</evidence>
<proteinExistence type="predicted"/>
<gene>
    <name evidence="1" type="ORF">GWK47_010254</name>
</gene>
<protein>
    <submittedName>
        <fullName evidence="1">Uncharacterized protein</fullName>
    </submittedName>
</protein>
<comment type="caution">
    <text evidence="1">The sequence shown here is derived from an EMBL/GenBank/DDBJ whole genome shotgun (WGS) entry which is preliminary data.</text>
</comment>